<dbReference type="Proteomes" id="UP000009168">
    <property type="component" value="Unassembled WGS sequence"/>
</dbReference>
<dbReference type="GeneID" id="24442537"/>
<protein>
    <recommendedName>
        <fullName evidence="3">Oxalate/formate antiporter protein</fullName>
    </recommendedName>
</protein>
<accession>W7XHP3</accession>
<gene>
    <name evidence="1" type="ORF">TTHERM_002653317</name>
</gene>
<sequence length="59" mass="6039">NNQIGVKGVSGLGPALANCINLSNLTLYVSYNQIGDKCASGLGSDLANCINLSNLTLDI</sequence>
<evidence type="ECO:0008006" key="3">
    <source>
        <dbReference type="Google" id="ProtNLM"/>
    </source>
</evidence>
<feature type="non-terminal residue" evidence="1">
    <location>
        <position position="59"/>
    </location>
</feature>
<evidence type="ECO:0000313" key="2">
    <source>
        <dbReference type="Proteomes" id="UP000009168"/>
    </source>
</evidence>
<proteinExistence type="predicted"/>
<dbReference type="KEGG" id="tet:TTHERM_002653317"/>
<dbReference type="SUPFAM" id="SSF52047">
    <property type="entry name" value="RNI-like"/>
    <property type="match status" value="1"/>
</dbReference>
<dbReference type="RefSeq" id="XP_012650657.1">
    <property type="nucleotide sequence ID" value="XM_012795203.1"/>
</dbReference>
<dbReference type="EMBL" id="GG663001">
    <property type="protein sequence ID" value="EWS76808.1"/>
    <property type="molecule type" value="Genomic_DNA"/>
</dbReference>
<dbReference type="InterPro" id="IPR032675">
    <property type="entry name" value="LRR_dom_sf"/>
</dbReference>
<evidence type="ECO:0000313" key="1">
    <source>
        <dbReference type="EMBL" id="EWS76808.1"/>
    </source>
</evidence>
<name>W7XHP3_TETTS</name>
<organism evidence="1 2">
    <name type="scientific">Tetrahymena thermophila (strain SB210)</name>
    <dbReference type="NCBI Taxonomy" id="312017"/>
    <lineage>
        <taxon>Eukaryota</taxon>
        <taxon>Sar</taxon>
        <taxon>Alveolata</taxon>
        <taxon>Ciliophora</taxon>
        <taxon>Intramacronucleata</taxon>
        <taxon>Oligohymenophorea</taxon>
        <taxon>Hymenostomatida</taxon>
        <taxon>Tetrahymenina</taxon>
        <taxon>Tetrahymenidae</taxon>
        <taxon>Tetrahymena</taxon>
    </lineage>
</organism>
<dbReference type="InParanoid" id="W7XHP3"/>
<feature type="non-terminal residue" evidence="1">
    <location>
        <position position="1"/>
    </location>
</feature>
<reference evidence="2" key="1">
    <citation type="journal article" date="2006" name="PLoS Biol.">
        <title>Macronuclear genome sequence of the ciliate Tetrahymena thermophila, a model eukaryote.</title>
        <authorList>
            <person name="Eisen J.A."/>
            <person name="Coyne R.S."/>
            <person name="Wu M."/>
            <person name="Wu D."/>
            <person name="Thiagarajan M."/>
            <person name="Wortman J.R."/>
            <person name="Badger J.H."/>
            <person name="Ren Q."/>
            <person name="Amedeo P."/>
            <person name="Jones K.M."/>
            <person name="Tallon L.J."/>
            <person name="Delcher A.L."/>
            <person name="Salzberg S.L."/>
            <person name="Silva J.C."/>
            <person name="Haas B.J."/>
            <person name="Majoros W.H."/>
            <person name="Farzad M."/>
            <person name="Carlton J.M."/>
            <person name="Smith R.K. Jr."/>
            <person name="Garg J."/>
            <person name="Pearlman R.E."/>
            <person name="Karrer K.M."/>
            <person name="Sun L."/>
            <person name="Manning G."/>
            <person name="Elde N.C."/>
            <person name="Turkewitz A.P."/>
            <person name="Asai D.J."/>
            <person name="Wilkes D.E."/>
            <person name="Wang Y."/>
            <person name="Cai H."/>
            <person name="Collins K."/>
            <person name="Stewart B.A."/>
            <person name="Lee S.R."/>
            <person name="Wilamowska K."/>
            <person name="Weinberg Z."/>
            <person name="Ruzzo W.L."/>
            <person name="Wloga D."/>
            <person name="Gaertig J."/>
            <person name="Frankel J."/>
            <person name="Tsao C.-C."/>
            <person name="Gorovsky M.A."/>
            <person name="Keeling P.J."/>
            <person name="Waller R.F."/>
            <person name="Patron N.J."/>
            <person name="Cherry J.M."/>
            <person name="Stover N.A."/>
            <person name="Krieger C.J."/>
            <person name="del Toro C."/>
            <person name="Ryder H.F."/>
            <person name="Williamson S.C."/>
            <person name="Barbeau R.A."/>
            <person name="Hamilton E.P."/>
            <person name="Orias E."/>
        </authorList>
    </citation>
    <scope>NUCLEOTIDE SEQUENCE [LARGE SCALE GENOMIC DNA]</scope>
    <source>
        <strain evidence="2">SB210</strain>
    </source>
</reference>
<dbReference type="AlphaFoldDB" id="W7XHP3"/>
<keyword evidence="2" id="KW-1185">Reference proteome</keyword>
<dbReference type="Gene3D" id="3.80.10.10">
    <property type="entry name" value="Ribonuclease Inhibitor"/>
    <property type="match status" value="1"/>
</dbReference>